<dbReference type="GO" id="GO:0008234">
    <property type="term" value="F:cysteine-type peptidase activity"/>
    <property type="evidence" value="ECO:0007669"/>
    <property type="project" value="InterPro"/>
</dbReference>
<dbReference type="GO" id="GO:0006508">
    <property type="term" value="P:proteolysis"/>
    <property type="evidence" value="ECO:0007669"/>
    <property type="project" value="UniProtKB-KW"/>
</dbReference>
<organism evidence="5">
    <name type="scientific">Brassica campestris</name>
    <name type="common">Field mustard</name>
    <dbReference type="NCBI Taxonomy" id="3711"/>
    <lineage>
        <taxon>Eukaryota</taxon>
        <taxon>Viridiplantae</taxon>
        <taxon>Streptophyta</taxon>
        <taxon>Embryophyta</taxon>
        <taxon>Tracheophyta</taxon>
        <taxon>Spermatophyta</taxon>
        <taxon>Magnoliopsida</taxon>
        <taxon>eudicotyledons</taxon>
        <taxon>Gunneridae</taxon>
        <taxon>Pentapetalae</taxon>
        <taxon>rosids</taxon>
        <taxon>malvids</taxon>
        <taxon>Brassicales</taxon>
        <taxon>Brassicaceae</taxon>
        <taxon>Brassiceae</taxon>
        <taxon>Brassica</taxon>
    </lineage>
</organism>
<dbReference type="Pfam" id="PF02902">
    <property type="entry name" value="Peptidase_C48"/>
    <property type="match status" value="1"/>
</dbReference>
<dbReference type="AlphaFoldDB" id="A0A3P5ZI82"/>
<evidence type="ECO:0000256" key="3">
    <source>
        <dbReference type="ARBA" id="ARBA00022801"/>
    </source>
</evidence>
<comment type="similarity">
    <text evidence="1">Belongs to the peptidase C48 family.</text>
</comment>
<dbReference type="EMBL" id="LR031571">
    <property type="protein sequence ID" value="VDC76045.1"/>
    <property type="molecule type" value="Genomic_DNA"/>
</dbReference>
<dbReference type="InterPro" id="IPR003653">
    <property type="entry name" value="Peptidase_C48_C"/>
</dbReference>
<keyword evidence="3" id="KW-0378">Hydrolase</keyword>
<gene>
    <name evidence="5" type="ORF">BRAA01T02547Z</name>
</gene>
<name>A0A3P5ZI82_BRACM</name>
<feature type="domain" description="Ubiquitin-like protease family profile" evidence="4">
    <location>
        <begin position="159"/>
        <end position="197"/>
    </location>
</feature>
<reference evidence="5" key="1">
    <citation type="submission" date="2018-11" db="EMBL/GenBank/DDBJ databases">
        <authorList>
            <consortium name="Genoscope - CEA"/>
            <person name="William W."/>
        </authorList>
    </citation>
    <scope>NUCLEOTIDE SEQUENCE</scope>
</reference>
<evidence type="ECO:0000256" key="2">
    <source>
        <dbReference type="ARBA" id="ARBA00022670"/>
    </source>
</evidence>
<evidence type="ECO:0000313" key="5">
    <source>
        <dbReference type="EMBL" id="VDC76045.1"/>
    </source>
</evidence>
<dbReference type="SUPFAM" id="SSF54001">
    <property type="entry name" value="Cysteine proteinases"/>
    <property type="match status" value="1"/>
</dbReference>
<dbReference type="InterPro" id="IPR038765">
    <property type="entry name" value="Papain-like_cys_pep_sf"/>
</dbReference>
<sequence>MYPLDVNYPITSINQLPFPTISAHDLGSPSIDVQSAASIDAAFSSRQLPLARQTDHYSLRLVIAKEPEVKPYEQTFLYWAKEHPLFQIYSRGKLEGRQRRLRLWNLSVKRGNNTAKLIIPNKRVGQGYDPFAPFDKKMSKYPEFKSDEGDLNGLGGGVDVDDIYTPVNFRNEHWIAMWISIPKRHIVVWDSIVPHISREDLELFCNKNVKAIREKMALDIVKETPECHSKENEDNDENMGTYDSHGKMFFYNTIRIGCSFFVTYPPTKLSFSRKLIAPTKILILISFVSPDHALLLEESMCMPQLVV</sequence>
<evidence type="ECO:0000256" key="1">
    <source>
        <dbReference type="ARBA" id="ARBA00005234"/>
    </source>
</evidence>
<accession>A0A3P5ZI82</accession>
<proteinExistence type="inferred from homology"/>
<keyword evidence="2" id="KW-0645">Protease</keyword>
<evidence type="ECO:0000259" key="4">
    <source>
        <dbReference type="Pfam" id="PF02902"/>
    </source>
</evidence>
<protein>
    <recommendedName>
        <fullName evidence="4">Ubiquitin-like protease family profile domain-containing protein</fullName>
    </recommendedName>
</protein>